<accession>A0A482G1F5</accession>
<evidence type="ECO:0000256" key="8">
    <source>
        <dbReference type="ARBA" id="ARBA00023136"/>
    </source>
</evidence>
<dbReference type="GO" id="GO:0042761">
    <property type="term" value="P:very long-chain fatty acid biosynthetic process"/>
    <property type="evidence" value="ECO:0007669"/>
    <property type="project" value="TreeGrafter"/>
</dbReference>
<keyword evidence="8 10" id="KW-0472">Membrane</keyword>
<evidence type="ECO:0000256" key="1">
    <source>
        <dbReference type="ARBA" id="ARBA00004141"/>
    </source>
</evidence>
<evidence type="ECO:0000256" key="4">
    <source>
        <dbReference type="ARBA" id="ARBA00022692"/>
    </source>
</evidence>
<dbReference type="GO" id="GO:0034625">
    <property type="term" value="P:fatty acid elongation, monounsaturated fatty acid"/>
    <property type="evidence" value="ECO:0007669"/>
    <property type="project" value="TreeGrafter"/>
</dbReference>
<protein>
    <recommendedName>
        <fullName evidence="10">Elongation of very long chain fatty acids protein</fullName>
        <ecNumber evidence="10">2.3.1.199</ecNumber>
    </recommendedName>
    <alternativeName>
        <fullName evidence="10">Very-long-chain 3-oxoacyl-CoA synthase</fullName>
    </alternativeName>
</protein>
<dbReference type="GO" id="GO:0005789">
    <property type="term" value="C:endoplasmic reticulum membrane"/>
    <property type="evidence" value="ECO:0007669"/>
    <property type="project" value="TreeGrafter"/>
</dbReference>
<keyword evidence="5 10" id="KW-0276">Fatty acid metabolism</keyword>
<keyword evidence="4 10" id="KW-0812">Transmembrane</keyword>
<feature type="transmembrane region" description="Helical" evidence="10">
    <location>
        <begin position="229"/>
        <end position="249"/>
    </location>
</feature>
<gene>
    <name evidence="11" type="primary">Elovl9c</name>
</gene>
<keyword evidence="6 10" id="KW-1133">Transmembrane helix</keyword>
<keyword evidence="2 10" id="KW-0444">Lipid biosynthesis</keyword>
<evidence type="ECO:0000256" key="6">
    <source>
        <dbReference type="ARBA" id="ARBA00022989"/>
    </source>
</evidence>
<keyword evidence="3 10" id="KW-0808">Transferase</keyword>
<keyword evidence="9 10" id="KW-0275">Fatty acid biosynthesis</keyword>
<dbReference type="GO" id="GO:0019367">
    <property type="term" value="P:fatty acid elongation, saturated fatty acid"/>
    <property type="evidence" value="ECO:0007669"/>
    <property type="project" value="TreeGrafter"/>
</dbReference>
<dbReference type="Pfam" id="PF01151">
    <property type="entry name" value="ELO"/>
    <property type="match status" value="1"/>
</dbReference>
<feature type="transmembrane region" description="Helical" evidence="10">
    <location>
        <begin position="29"/>
        <end position="49"/>
    </location>
</feature>
<dbReference type="GO" id="GO:0030148">
    <property type="term" value="P:sphingolipid biosynthetic process"/>
    <property type="evidence" value="ECO:0007669"/>
    <property type="project" value="TreeGrafter"/>
</dbReference>
<organism evidence="11">
    <name type="scientific">Brachionus koreanus</name>
    <dbReference type="NCBI Taxonomy" id="1199090"/>
    <lineage>
        <taxon>Eukaryota</taxon>
        <taxon>Metazoa</taxon>
        <taxon>Spiralia</taxon>
        <taxon>Gnathifera</taxon>
        <taxon>Rotifera</taxon>
        <taxon>Eurotatoria</taxon>
        <taxon>Monogononta</taxon>
        <taxon>Pseudotrocha</taxon>
        <taxon>Ploima</taxon>
        <taxon>Brachionidae</taxon>
        <taxon>Brachionus</taxon>
    </lineage>
</organism>
<evidence type="ECO:0000256" key="9">
    <source>
        <dbReference type="ARBA" id="ARBA00023160"/>
    </source>
</evidence>
<dbReference type="InterPro" id="IPR030457">
    <property type="entry name" value="ELO_CS"/>
</dbReference>
<evidence type="ECO:0000256" key="2">
    <source>
        <dbReference type="ARBA" id="ARBA00022516"/>
    </source>
</evidence>
<dbReference type="EMBL" id="MH511226">
    <property type="protein sequence ID" value="QBO55913.1"/>
    <property type="molecule type" value="mRNA"/>
</dbReference>
<dbReference type="GO" id="GO:0034626">
    <property type="term" value="P:fatty acid elongation, polyunsaturated fatty acid"/>
    <property type="evidence" value="ECO:0007669"/>
    <property type="project" value="TreeGrafter"/>
</dbReference>
<dbReference type="PANTHER" id="PTHR11157">
    <property type="entry name" value="FATTY ACID ACYL TRANSFERASE-RELATED"/>
    <property type="match status" value="1"/>
</dbReference>
<evidence type="ECO:0000313" key="11">
    <source>
        <dbReference type="EMBL" id="QBO55913.1"/>
    </source>
</evidence>
<dbReference type="GO" id="GO:0009922">
    <property type="term" value="F:fatty acid elongase activity"/>
    <property type="evidence" value="ECO:0007669"/>
    <property type="project" value="UniProtKB-EC"/>
</dbReference>
<dbReference type="AlphaFoldDB" id="A0A482G1F5"/>
<comment type="similarity">
    <text evidence="10">Belongs to the ELO family.</text>
</comment>
<reference evidence="11" key="2">
    <citation type="journal article" date="2019" name="Comp. Biochem. Physiol. Part D Genomics Proteomics">
        <title>Genome-wide characterization and expression of the elongation of very long chain fatty acid (Elovl) genes and fatty acid profiles in the alga (Tetraselmis suecica) fed marine rotifer Brachionus koreanus.</title>
        <authorList>
            <person name="Lee M.C."/>
            <person name="Park J.C."/>
            <person name="Yoon D.S."/>
            <person name="Choi H."/>
            <person name="Kim H.J."/>
            <person name="Shin K.H."/>
            <person name="Hagiwara A."/>
            <person name="Han J."/>
            <person name="Park H.G."/>
            <person name="Lee J.S."/>
        </authorList>
    </citation>
    <scope>NUCLEOTIDE SEQUENCE</scope>
</reference>
<reference evidence="11" key="1">
    <citation type="submission" date="2018-06" db="EMBL/GenBank/DDBJ databases">
        <authorList>
            <person name="Lee J.-S."/>
        </authorList>
    </citation>
    <scope>NUCLEOTIDE SEQUENCE</scope>
</reference>
<keyword evidence="7 10" id="KW-0443">Lipid metabolism</keyword>
<feature type="transmembrane region" description="Helical" evidence="10">
    <location>
        <begin position="61"/>
        <end position="84"/>
    </location>
</feature>
<sequence length="261" mass="30706">MEHLIDSYNYYMSRGDYRVNNWFGMDSPWLTVAVLVFYVLIIYGIKIFMSDRKPFELRGFMILYNFFQVIASFYIFVEVAIVAIRSKYSMFCEPVNYSSDPLAIRMASVLHFYYIMKLVDLLDTVIFALRKKSNQISFLHVFHHSSMVINSWCGVKWVAGGQTFFLCCLNSLVHSIMYGYYGLAACGPSVQKYLWWKKYLTQVQLVQFFVIMSHAVVNIFQKNCEYQKGYSIAFVIYGVFITSLFLNFYNKSYSKPKDKIR</sequence>
<evidence type="ECO:0000256" key="3">
    <source>
        <dbReference type="ARBA" id="ARBA00022679"/>
    </source>
</evidence>
<comment type="subcellular location">
    <subcellularLocation>
        <location evidence="1">Membrane</location>
        <topology evidence="1">Multi-pass membrane protein</topology>
    </subcellularLocation>
</comment>
<evidence type="ECO:0000256" key="7">
    <source>
        <dbReference type="ARBA" id="ARBA00023098"/>
    </source>
</evidence>
<evidence type="ECO:0000256" key="10">
    <source>
        <dbReference type="RuleBase" id="RU361115"/>
    </source>
</evidence>
<evidence type="ECO:0000256" key="5">
    <source>
        <dbReference type="ARBA" id="ARBA00022832"/>
    </source>
</evidence>
<feature type="transmembrane region" description="Helical" evidence="10">
    <location>
        <begin position="199"/>
        <end position="217"/>
    </location>
</feature>
<dbReference type="PROSITE" id="PS01188">
    <property type="entry name" value="ELO"/>
    <property type="match status" value="1"/>
</dbReference>
<feature type="transmembrane region" description="Helical" evidence="10">
    <location>
        <begin position="104"/>
        <end position="129"/>
    </location>
</feature>
<dbReference type="InterPro" id="IPR002076">
    <property type="entry name" value="ELO_fam"/>
</dbReference>
<proteinExistence type="evidence at transcript level"/>
<comment type="catalytic activity">
    <reaction evidence="10">
        <text>a very-long-chain acyl-CoA + malonyl-CoA + H(+) = a very-long-chain 3-oxoacyl-CoA + CO2 + CoA</text>
        <dbReference type="Rhea" id="RHEA:32727"/>
        <dbReference type="ChEBI" id="CHEBI:15378"/>
        <dbReference type="ChEBI" id="CHEBI:16526"/>
        <dbReference type="ChEBI" id="CHEBI:57287"/>
        <dbReference type="ChEBI" id="CHEBI:57384"/>
        <dbReference type="ChEBI" id="CHEBI:90725"/>
        <dbReference type="ChEBI" id="CHEBI:90736"/>
        <dbReference type="EC" id="2.3.1.199"/>
    </reaction>
</comment>
<dbReference type="EC" id="2.3.1.199" evidence="10"/>
<name>A0A482G1F5_9BILA</name>
<dbReference type="PANTHER" id="PTHR11157:SF12">
    <property type="entry name" value="ELONGATION OF VERY LONG CHAIN FATTY ACIDS PROTEIN 4"/>
    <property type="match status" value="1"/>
</dbReference>